<keyword evidence="1" id="KW-0732">Signal</keyword>
<sequence length="234" mass="24518">MLDRLSARMKRGTVGALGAAALLAAPFMAGQASPDNGTAHSGTAPSGPLAEEMAELLELQPGGVQISDNALAWDDGATVVVWPSPGETVAPAGLGENVRADVVEELGSETLQEQSETGNAAAVEGDAAGAASSDLQPAGSYTSCPYSYYCFYTGSNYDGTRYQFSSTCSSYASNWGFNNQTTSWVNRGGSGKAIYAFDYQGSSRLWYEAVGTQDSYVGSSDNNRMSYWTCTYTG</sequence>
<evidence type="ECO:0000313" key="3">
    <source>
        <dbReference type="Proteomes" id="UP000475214"/>
    </source>
</evidence>
<proteinExistence type="predicted"/>
<name>A0A6L9S622_9ACTN</name>
<dbReference type="Proteomes" id="UP000475214">
    <property type="component" value="Unassembled WGS sequence"/>
</dbReference>
<protein>
    <submittedName>
        <fullName evidence="2">Peptidase inhibitor family I36 protein</fullName>
    </submittedName>
</protein>
<dbReference type="AlphaFoldDB" id="A0A6L9S622"/>
<dbReference type="EMBL" id="JAAGOA010000006">
    <property type="protein sequence ID" value="NEE00529.1"/>
    <property type="molecule type" value="Genomic_DNA"/>
</dbReference>
<accession>A0A6L9S622</accession>
<reference evidence="2 3" key="1">
    <citation type="submission" date="2020-02" db="EMBL/GenBank/DDBJ databases">
        <authorList>
            <person name="Li X.-J."/>
            <person name="Han X.-M."/>
        </authorList>
    </citation>
    <scope>NUCLEOTIDE SEQUENCE [LARGE SCALE GENOMIC DNA]</scope>
    <source>
        <strain evidence="2 3">CCTCC AB 2017055</strain>
    </source>
</reference>
<keyword evidence="3" id="KW-1185">Reference proteome</keyword>
<feature type="chain" id="PRO_5039277687" evidence="1">
    <location>
        <begin position="30"/>
        <end position="234"/>
    </location>
</feature>
<organism evidence="2 3">
    <name type="scientific">Phytoactinopolyspora halotolerans</name>
    <dbReference type="NCBI Taxonomy" id="1981512"/>
    <lineage>
        <taxon>Bacteria</taxon>
        <taxon>Bacillati</taxon>
        <taxon>Actinomycetota</taxon>
        <taxon>Actinomycetes</taxon>
        <taxon>Jiangellales</taxon>
        <taxon>Jiangellaceae</taxon>
        <taxon>Phytoactinopolyspora</taxon>
    </lineage>
</organism>
<evidence type="ECO:0000256" key="1">
    <source>
        <dbReference type="SAM" id="SignalP"/>
    </source>
</evidence>
<comment type="caution">
    <text evidence="2">The sequence shown here is derived from an EMBL/GenBank/DDBJ whole genome shotgun (WGS) entry which is preliminary data.</text>
</comment>
<feature type="signal peptide" evidence="1">
    <location>
        <begin position="1"/>
        <end position="29"/>
    </location>
</feature>
<dbReference type="Pfam" id="PF03995">
    <property type="entry name" value="Inhibitor_I36"/>
    <property type="match status" value="1"/>
</dbReference>
<gene>
    <name evidence="2" type="ORF">G1H10_10150</name>
</gene>
<evidence type="ECO:0000313" key="2">
    <source>
        <dbReference type="EMBL" id="NEE00529.1"/>
    </source>
</evidence>
<dbReference type="RefSeq" id="WP_163736439.1">
    <property type="nucleotide sequence ID" value="NZ_JAAGOA010000006.1"/>
</dbReference>